<keyword evidence="2" id="KW-1185">Reference proteome</keyword>
<sequence>MYRETVVFTFIFSSVLCSLLSGDFDIADGVRLVSISDNSLDDEGRSIGDTPLYRMAKFLHNHELHVKLPNLIEKDKLSKIFSESLKAIDESYKENNVTGRGSKDGGGSLALLGLMFAKTLGAVGIGGLGLLTMKALAVSALALMLSAIVGVKKLSSHDDHDDHQVIYAGHHGSHRRRRDVPLPYQTLPYQGWDRNRNIAN</sequence>
<dbReference type="RefSeq" id="XP_052744969.1">
    <property type="nucleotide sequence ID" value="XM_052889009.1"/>
</dbReference>
<dbReference type="GeneID" id="112053143"/>
<evidence type="ECO:0000313" key="2">
    <source>
        <dbReference type="Proteomes" id="UP001652582"/>
    </source>
</evidence>
<evidence type="ECO:0000313" key="3">
    <source>
        <dbReference type="RefSeq" id="XP_052744969.1"/>
    </source>
</evidence>
<proteinExistence type="predicted"/>
<gene>
    <name evidence="3" type="primary">LOC112053143</name>
</gene>
<evidence type="ECO:0000256" key="1">
    <source>
        <dbReference type="SAM" id="Phobius"/>
    </source>
</evidence>
<keyword evidence="1" id="KW-0812">Transmembrane</keyword>
<dbReference type="PANTHER" id="PTHR21879:SF23">
    <property type="entry name" value="IP06949P"/>
    <property type="match status" value="1"/>
</dbReference>
<feature type="transmembrane region" description="Helical" evidence="1">
    <location>
        <begin position="109"/>
        <end position="129"/>
    </location>
</feature>
<dbReference type="Pfam" id="PF07898">
    <property type="entry name" value="DUF1676"/>
    <property type="match status" value="1"/>
</dbReference>
<protein>
    <submittedName>
        <fullName evidence="3">Uncharacterized protein LOC112053143</fullName>
    </submittedName>
</protein>
<keyword evidence="1" id="KW-1133">Transmembrane helix</keyword>
<name>A0ABM3M1S8_BICAN</name>
<organism evidence="2 3">
    <name type="scientific">Bicyclus anynana</name>
    <name type="common">Squinting bush brown butterfly</name>
    <dbReference type="NCBI Taxonomy" id="110368"/>
    <lineage>
        <taxon>Eukaryota</taxon>
        <taxon>Metazoa</taxon>
        <taxon>Ecdysozoa</taxon>
        <taxon>Arthropoda</taxon>
        <taxon>Hexapoda</taxon>
        <taxon>Insecta</taxon>
        <taxon>Pterygota</taxon>
        <taxon>Neoptera</taxon>
        <taxon>Endopterygota</taxon>
        <taxon>Lepidoptera</taxon>
        <taxon>Glossata</taxon>
        <taxon>Ditrysia</taxon>
        <taxon>Papilionoidea</taxon>
        <taxon>Nymphalidae</taxon>
        <taxon>Satyrinae</taxon>
        <taxon>Satyrini</taxon>
        <taxon>Mycalesina</taxon>
        <taxon>Bicyclus</taxon>
    </lineage>
</organism>
<dbReference type="Proteomes" id="UP001652582">
    <property type="component" value="Chromosome 24"/>
</dbReference>
<dbReference type="InterPro" id="IPR012464">
    <property type="entry name" value="DUF1676"/>
</dbReference>
<keyword evidence="1" id="KW-0472">Membrane</keyword>
<reference evidence="3" key="1">
    <citation type="submission" date="2025-08" db="UniProtKB">
        <authorList>
            <consortium name="RefSeq"/>
        </authorList>
    </citation>
    <scope>IDENTIFICATION</scope>
</reference>
<accession>A0ABM3M1S8</accession>
<dbReference type="PANTHER" id="PTHR21879">
    <property type="entry name" value="FI03362P-RELATED-RELATED"/>
    <property type="match status" value="1"/>
</dbReference>
<feature type="transmembrane region" description="Helical" evidence="1">
    <location>
        <begin position="6"/>
        <end position="26"/>
    </location>
</feature>